<feature type="compositionally biased region" description="Basic residues" evidence="1">
    <location>
        <begin position="16"/>
        <end position="26"/>
    </location>
</feature>
<organism evidence="2 3">
    <name type="scientific">Macrostomum lignano</name>
    <dbReference type="NCBI Taxonomy" id="282301"/>
    <lineage>
        <taxon>Eukaryota</taxon>
        <taxon>Metazoa</taxon>
        <taxon>Spiralia</taxon>
        <taxon>Lophotrochozoa</taxon>
        <taxon>Platyhelminthes</taxon>
        <taxon>Rhabditophora</taxon>
        <taxon>Macrostomorpha</taxon>
        <taxon>Macrostomida</taxon>
        <taxon>Macrostomidae</taxon>
        <taxon>Macrostomum</taxon>
    </lineage>
</organism>
<evidence type="ECO:0000313" key="3">
    <source>
        <dbReference type="WBParaSite" id="maker-unitig_21771-snap-gene-0.3-mRNA-1"/>
    </source>
</evidence>
<protein>
    <submittedName>
        <fullName evidence="3">Guanylate cyclase</fullName>
    </submittedName>
</protein>
<dbReference type="AlphaFoldDB" id="A0A1I8F5Z1"/>
<feature type="compositionally biased region" description="Basic and acidic residues" evidence="1">
    <location>
        <begin position="137"/>
        <end position="162"/>
    </location>
</feature>
<feature type="region of interest" description="Disordered" evidence="1">
    <location>
        <begin position="109"/>
        <end position="167"/>
    </location>
</feature>
<evidence type="ECO:0000313" key="2">
    <source>
        <dbReference type="Proteomes" id="UP000095280"/>
    </source>
</evidence>
<accession>A0A1I8F5Z1</accession>
<name>A0A1I8F5Z1_9PLAT</name>
<dbReference type="WBParaSite" id="maker-unitig_21771-snap-gene-0.3-mRNA-1">
    <property type="protein sequence ID" value="maker-unitig_21771-snap-gene-0.3-mRNA-1"/>
    <property type="gene ID" value="maker-unitig_21771-snap-gene-0.3"/>
</dbReference>
<feature type="region of interest" description="Disordered" evidence="1">
    <location>
        <begin position="1"/>
        <end position="63"/>
    </location>
</feature>
<reference evidence="3" key="1">
    <citation type="submission" date="2016-11" db="UniProtKB">
        <authorList>
            <consortium name="WormBaseParasite"/>
        </authorList>
    </citation>
    <scope>IDENTIFICATION</scope>
</reference>
<evidence type="ECO:0000256" key="1">
    <source>
        <dbReference type="SAM" id="MobiDB-lite"/>
    </source>
</evidence>
<dbReference type="Proteomes" id="UP000095280">
    <property type="component" value="Unplaced"/>
</dbReference>
<feature type="compositionally biased region" description="Pro residues" evidence="1">
    <location>
        <begin position="50"/>
        <end position="61"/>
    </location>
</feature>
<proteinExistence type="predicted"/>
<sequence>GGASSRHSTVPVAPRSHLHRGLRARRAAAVANQSPGHQQRVLGLVRNDAAPPPPPPPPPPSTVVKFVVDRSILHLDADVSEAASAAAAVASLMAKKSGFRSRQLAVRGAAAAQPVERSSGRQGRRAGGGGRQPVAEVEERRVDLDGQRARKEAAGRPDKQQPETRPAVRFTAVGVLTDWSSDLSSGGATGPWQPPIKHHPGTQAKQICSLQQPRLVPPIMLPAPPGNATKAHMNSIRNGIGEMTARISSSTQRGTVTLPQGSCSTSPFHCEPLDRMYLLKKHLGQRCVYRCLYRVTYLVLEDLQTGRAEHGRSNFTHNQQSLTAAAHVAGAGQRRLERSDVAALGAAVERLARGVHEARRAAAQTDHVVPFVIVEISESFQQLLCCCLARLSYALPLSGSAGCAVVNCFDRVLPGLSGGLPAAGGCVYSVGDYSAAHLPTADKTYVTLYKQPPYTHRCPRAASSASYILSSGSHGKAHVLQLPCGSVTVPRWVELLILAVLIGLEAVLQITLIAIKWSSCDSYISADAVPNAVHGAPCGLHCQAGAGSIYSAAHSLGAAASITDPVPLSHRRAVSSTSATAAGRLLCPSSLFGPLDLLESGAGRRVASFADSRHTWARRFHRLLAINEATAAQPPTLPPRRRRLAWACQGPSAWRLTVELAKLSVKQTWLALLAAEGPPTIREDVGLLTLIGRSISWPLRRQLQRRRRQG</sequence>
<keyword evidence="2" id="KW-1185">Reference proteome</keyword>